<dbReference type="AlphaFoldDB" id="A0A345ZAU0"/>
<evidence type="ECO:0000256" key="12">
    <source>
        <dbReference type="RuleBase" id="RU003750"/>
    </source>
</evidence>
<keyword evidence="6 13" id="KW-1133">Transmembrane helix</keyword>
<evidence type="ECO:0000256" key="8">
    <source>
        <dbReference type="ARBA" id="ARBA00023136"/>
    </source>
</evidence>
<dbReference type="NCBIfam" id="TIGR00560">
    <property type="entry name" value="pgsA"/>
    <property type="match status" value="1"/>
</dbReference>
<evidence type="ECO:0000256" key="2">
    <source>
        <dbReference type="ARBA" id="ARBA00010441"/>
    </source>
</evidence>
<organism evidence="14 15">
    <name type="scientific">Candidatus Chromulinivorax destructor</name>
    <dbReference type="NCBI Taxonomy" id="2066483"/>
    <lineage>
        <taxon>Bacteria</taxon>
        <taxon>Candidatus Babelota</taxon>
        <taxon>Candidatus Babeliae</taxon>
        <taxon>Candidatus Babeliales</taxon>
        <taxon>Candidatus Chromulinivoraceae</taxon>
        <taxon>Candidatus Chromulinivorax</taxon>
    </lineage>
</organism>
<feature type="transmembrane region" description="Helical" evidence="13">
    <location>
        <begin position="42"/>
        <end position="62"/>
    </location>
</feature>
<feature type="transmembrane region" description="Helical" evidence="13">
    <location>
        <begin position="82"/>
        <end position="106"/>
    </location>
</feature>
<dbReference type="Pfam" id="PF01066">
    <property type="entry name" value="CDP-OH_P_transf"/>
    <property type="match status" value="1"/>
</dbReference>
<dbReference type="Proteomes" id="UP000254834">
    <property type="component" value="Chromosome"/>
</dbReference>
<evidence type="ECO:0000256" key="9">
    <source>
        <dbReference type="ARBA" id="ARBA00023209"/>
    </source>
</evidence>
<keyword evidence="10" id="KW-1208">Phospholipid metabolism</keyword>
<keyword evidence="5 13" id="KW-0812">Transmembrane</keyword>
<evidence type="ECO:0000256" key="1">
    <source>
        <dbReference type="ARBA" id="ARBA00004141"/>
    </source>
</evidence>
<name>A0A345ZAU0_9BACT</name>
<protein>
    <recommendedName>
        <fullName evidence="11">CDP-diacylglycerol--glycerol-3-phosphate 3-phosphatidyltransferase</fullName>
        <ecNumber evidence="11">2.7.8.5</ecNumber>
    </recommendedName>
</protein>
<comment type="similarity">
    <text evidence="2 12">Belongs to the CDP-alcohol phosphatidyltransferase class-I family.</text>
</comment>
<comment type="subcellular location">
    <subcellularLocation>
        <location evidence="1">Membrane</location>
        <topology evidence="1">Multi-pass membrane protein</topology>
    </subcellularLocation>
</comment>
<proteinExistence type="inferred from homology"/>
<gene>
    <name evidence="14" type="primary">pgsA</name>
    <name evidence="14" type="ORF">C0J27_01425</name>
</gene>
<dbReference type="InterPro" id="IPR000462">
    <property type="entry name" value="CDP-OH_P_trans"/>
</dbReference>
<evidence type="ECO:0000256" key="7">
    <source>
        <dbReference type="ARBA" id="ARBA00023098"/>
    </source>
</evidence>
<dbReference type="PIRSF" id="PIRSF000847">
    <property type="entry name" value="Phos_ph_gly_syn"/>
    <property type="match status" value="1"/>
</dbReference>
<dbReference type="PANTHER" id="PTHR14269:SF62">
    <property type="entry name" value="CDP-DIACYLGLYCEROL--GLYCEROL-3-PHOSPHATE 3-PHOSPHATIDYLTRANSFERASE 1, CHLOROPLASTIC"/>
    <property type="match status" value="1"/>
</dbReference>
<dbReference type="InterPro" id="IPR048254">
    <property type="entry name" value="CDP_ALCOHOL_P_TRANSF_CS"/>
</dbReference>
<evidence type="ECO:0000256" key="4">
    <source>
        <dbReference type="ARBA" id="ARBA00022679"/>
    </source>
</evidence>
<evidence type="ECO:0000256" key="3">
    <source>
        <dbReference type="ARBA" id="ARBA00022516"/>
    </source>
</evidence>
<dbReference type="EC" id="2.7.8.5" evidence="11"/>
<dbReference type="KEGG" id="cdes:C0J27_01425"/>
<feature type="transmembrane region" description="Helical" evidence="13">
    <location>
        <begin position="12"/>
        <end position="30"/>
    </location>
</feature>
<dbReference type="Gene3D" id="1.20.120.1760">
    <property type="match status" value="1"/>
</dbReference>
<dbReference type="RefSeq" id="WP_115585422.1">
    <property type="nucleotide sequence ID" value="NZ_CP025544.1"/>
</dbReference>
<keyword evidence="8 13" id="KW-0472">Membrane</keyword>
<dbReference type="InterPro" id="IPR050324">
    <property type="entry name" value="CDP-alcohol_PTase-I"/>
</dbReference>
<evidence type="ECO:0000256" key="5">
    <source>
        <dbReference type="ARBA" id="ARBA00022692"/>
    </source>
</evidence>
<dbReference type="GO" id="GO:0046474">
    <property type="term" value="P:glycerophospholipid biosynthetic process"/>
    <property type="evidence" value="ECO:0007669"/>
    <property type="project" value="TreeGrafter"/>
</dbReference>
<keyword evidence="9" id="KW-0594">Phospholipid biosynthesis</keyword>
<evidence type="ECO:0000256" key="13">
    <source>
        <dbReference type="SAM" id="Phobius"/>
    </source>
</evidence>
<evidence type="ECO:0000256" key="11">
    <source>
        <dbReference type="NCBIfam" id="TIGR00560"/>
    </source>
</evidence>
<keyword evidence="4 12" id="KW-0808">Transferase</keyword>
<reference evidence="14 15" key="1">
    <citation type="submission" date="2017-12" db="EMBL/GenBank/DDBJ databases">
        <title>Chromulinavorax destructans is a abundant pathogen of dominant heterotrophic picoflagllates.</title>
        <authorList>
            <person name="Deeg C.M."/>
            <person name="Zimmer M."/>
            <person name="Suttle C.A."/>
        </authorList>
    </citation>
    <scope>NUCLEOTIDE SEQUENCE [LARGE SCALE GENOMIC DNA]</scope>
    <source>
        <strain evidence="14 15">SeV1</strain>
    </source>
</reference>
<dbReference type="GO" id="GO:0008444">
    <property type="term" value="F:CDP-diacylglycerol-glycerol-3-phosphate 3-phosphatidyltransferase activity"/>
    <property type="evidence" value="ECO:0007669"/>
    <property type="project" value="UniProtKB-UniRule"/>
</dbReference>
<sequence length="191" mass="21736">MQNQKKITLSTYLTLFRLIGAPVIIPYCIVQYSSYNNLTCNVAIAILFLFFGLTDFLDGFIARKYGQETQIGAALDHIADKFLVFSALIALLAVGKISYWWVIALIGREFFMMSLREIALEHNMKIKVSSWGKIKTAFHIMLIVWLIISPCYAVQQSARQSIQILLLCASVIISWGSALDYVSKLYFQFKK</sequence>
<accession>A0A345ZAU0</accession>
<dbReference type="OrthoDB" id="9796672at2"/>
<dbReference type="PANTHER" id="PTHR14269">
    <property type="entry name" value="CDP-DIACYLGLYCEROL--GLYCEROL-3-PHOSPHATE 3-PHOSPHATIDYLTRANSFERASE-RELATED"/>
    <property type="match status" value="1"/>
</dbReference>
<feature type="transmembrane region" description="Helical" evidence="13">
    <location>
        <begin position="136"/>
        <end position="155"/>
    </location>
</feature>
<feature type="transmembrane region" description="Helical" evidence="13">
    <location>
        <begin position="161"/>
        <end position="182"/>
    </location>
</feature>
<evidence type="ECO:0000313" key="14">
    <source>
        <dbReference type="EMBL" id="AXK60407.1"/>
    </source>
</evidence>
<dbReference type="InterPro" id="IPR004570">
    <property type="entry name" value="Phosphatidylglycerol_P_synth"/>
</dbReference>
<dbReference type="InterPro" id="IPR043130">
    <property type="entry name" value="CDP-OH_PTrfase_TM_dom"/>
</dbReference>
<dbReference type="GO" id="GO:0016020">
    <property type="term" value="C:membrane"/>
    <property type="evidence" value="ECO:0007669"/>
    <property type="project" value="UniProtKB-SubCell"/>
</dbReference>
<keyword evidence="7" id="KW-0443">Lipid metabolism</keyword>
<keyword evidence="15" id="KW-1185">Reference proteome</keyword>
<dbReference type="EMBL" id="CP025544">
    <property type="protein sequence ID" value="AXK60407.1"/>
    <property type="molecule type" value="Genomic_DNA"/>
</dbReference>
<dbReference type="PROSITE" id="PS00379">
    <property type="entry name" value="CDP_ALCOHOL_P_TRANSF"/>
    <property type="match status" value="1"/>
</dbReference>
<keyword evidence="3" id="KW-0444">Lipid biosynthesis</keyword>
<evidence type="ECO:0000313" key="15">
    <source>
        <dbReference type="Proteomes" id="UP000254834"/>
    </source>
</evidence>
<evidence type="ECO:0000256" key="6">
    <source>
        <dbReference type="ARBA" id="ARBA00022989"/>
    </source>
</evidence>
<evidence type="ECO:0000256" key="10">
    <source>
        <dbReference type="ARBA" id="ARBA00023264"/>
    </source>
</evidence>